<evidence type="ECO:0000313" key="1">
    <source>
        <dbReference type="EMBL" id="EKT79044.1"/>
    </source>
</evidence>
<reference evidence="1 2" key="1">
    <citation type="journal article" date="2013" name="Genome Announc.">
        <title>Draft Genome Sequence of Rhodococcus opacus Strain M213 Shows a Diverse Catabolic Potential.</title>
        <authorList>
            <person name="Pathak A."/>
            <person name="Green S.J."/>
            <person name="Ogram A."/>
            <person name="Chauhan A."/>
        </authorList>
    </citation>
    <scope>NUCLEOTIDE SEQUENCE [LARGE SCALE GENOMIC DNA]</scope>
    <source>
        <strain evidence="1 2">M213</strain>
    </source>
</reference>
<name>K8XCD1_RHOOP</name>
<organism evidence="1 2">
    <name type="scientific">Rhodococcus opacus M213</name>
    <dbReference type="NCBI Taxonomy" id="1129896"/>
    <lineage>
        <taxon>Bacteria</taxon>
        <taxon>Bacillati</taxon>
        <taxon>Actinomycetota</taxon>
        <taxon>Actinomycetes</taxon>
        <taxon>Mycobacteriales</taxon>
        <taxon>Nocardiaceae</taxon>
        <taxon>Rhodococcus</taxon>
    </lineage>
</organism>
<dbReference type="AlphaFoldDB" id="K8XCD1"/>
<gene>
    <name evidence="1" type="ORF">WSS_A29179</name>
</gene>
<evidence type="ECO:0000313" key="2">
    <source>
        <dbReference type="Proteomes" id="UP000005951"/>
    </source>
</evidence>
<accession>K8XCD1</accession>
<comment type="caution">
    <text evidence="1">The sequence shown here is derived from an EMBL/GenBank/DDBJ whole genome shotgun (WGS) entry which is preliminary data.</text>
</comment>
<dbReference type="Proteomes" id="UP000005951">
    <property type="component" value="Unassembled WGS sequence"/>
</dbReference>
<dbReference type="RefSeq" id="WP_005261432.1">
    <property type="nucleotide sequence ID" value="NZ_AJYC02000090.1"/>
</dbReference>
<protein>
    <submittedName>
        <fullName evidence="1">Uncharacterized protein</fullName>
    </submittedName>
</protein>
<proteinExistence type="predicted"/>
<sequence>MAYPFDSYWRQFLQGPQYTDITRSLRTAMAVPNYSNVISDSIRARTDLENLFPRDYGRSLVVDIVPSHIRDAMRLPLIDLLPAWDLPALQVFSPPEVIRTPDLIAPATIRFIEDIVRSPHFRLGPDWSMPPAVDVSAVQQALADTVLSIPTHDIMAAYTESFSGANVSALAGFAAQRRQFLSQVVGLDTRGILANITLGGVTIDLPRPQQLADLSDLLASPQFAPGGLFDRLIDELLRDEQTAEDVDAAANEVATTWSLSGEQARQLVIGLLAVCIMYGYVHFSQPSSLGESTTDFLMWMFGGIGVSTEGSRRVVKGYDWLQGRRSAPPTGDSDIAT</sequence>
<dbReference type="EMBL" id="AJYC02000090">
    <property type="protein sequence ID" value="EKT79044.1"/>
    <property type="molecule type" value="Genomic_DNA"/>
</dbReference>